<dbReference type="AlphaFoldDB" id="E3MXZ5"/>
<dbReference type="OrthoDB" id="5909261at2759"/>
<dbReference type="PROSITE" id="PS50181">
    <property type="entry name" value="FBOX"/>
    <property type="match status" value="1"/>
</dbReference>
<dbReference type="HOGENOM" id="CLU_028840_1_3_1"/>
<protein>
    <recommendedName>
        <fullName evidence="1">F-box domain-containing protein</fullName>
    </recommendedName>
</protein>
<dbReference type="Pfam" id="PF07735">
    <property type="entry name" value="FBA_2"/>
    <property type="match status" value="1"/>
</dbReference>
<gene>
    <name evidence="2" type="ORF">CRE_29338</name>
</gene>
<sequence>MTSSFPLFNLPSESILHVLKSMDYGEFISISLLSERAKRAVESMNLNYRYSFAVISNHISLVINLKATRVELRFTMDKKRENQANGFLALPDEMELSIFTSRSFEKWIGKGSCIKRWINHLKAVFHFSKFDCLQFDENASLFDIKELQIMFYSYDVLRISSDNGSDLKSILKHFPTRRLLLENDILKLLDDPYPVLIQNYDELVIEPLFDSPNIMKLDDLLIINSKTIEINNMNWTEKELNRFLKNWIKGSNPRMERLSIHFFSLEVTNLFEILKGIKCMEMPAEHTRWFKSCRGSVEPVTGGHDFYRCDGTKATIIIPAYTTHMVEMYVWYPHCVGETEEMEN</sequence>
<dbReference type="InterPro" id="IPR012885">
    <property type="entry name" value="F-box_Sdz-33"/>
</dbReference>
<dbReference type="PANTHER" id="PTHR22899:SF0">
    <property type="entry name" value="F-BOX ASSOCIATED DOMAIN-CONTAINING PROTEIN-RELATED"/>
    <property type="match status" value="1"/>
</dbReference>
<accession>E3MXZ5</accession>
<dbReference type="PANTHER" id="PTHR22899">
    <property type="entry name" value="CYCLIN-RELATED F-BOX FAMILY"/>
    <property type="match status" value="1"/>
</dbReference>
<evidence type="ECO:0000313" key="3">
    <source>
        <dbReference type="Proteomes" id="UP000008281"/>
    </source>
</evidence>
<reference evidence="2" key="1">
    <citation type="submission" date="2007-07" db="EMBL/GenBank/DDBJ databases">
        <title>PCAP assembly of the Caenorhabditis remanei genome.</title>
        <authorList>
            <consortium name="The Caenorhabditis remanei Sequencing Consortium"/>
            <person name="Wilson R.K."/>
        </authorList>
    </citation>
    <scope>NUCLEOTIDE SEQUENCE [LARGE SCALE GENOMIC DNA]</scope>
    <source>
        <strain evidence="2">PB4641</strain>
    </source>
</reference>
<feature type="domain" description="F-box" evidence="1">
    <location>
        <begin position="4"/>
        <end position="51"/>
    </location>
</feature>
<keyword evidence="3" id="KW-1185">Reference proteome</keyword>
<name>E3MXZ5_CAERE</name>
<dbReference type="InterPro" id="IPR053222">
    <property type="entry name" value="Zygotic_Embryogenesis-Asso"/>
</dbReference>
<dbReference type="FunCoup" id="E3MXZ5">
    <property type="interactions" value="1420"/>
</dbReference>
<evidence type="ECO:0000259" key="1">
    <source>
        <dbReference type="PROSITE" id="PS50181"/>
    </source>
</evidence>
<dbReference type="InParanoid" id="E3MXZ5"/>
<proteinExistence type="predicted"/>
<dbReference type="InterPro" id="IPR001810">
    <property type="entry name" value="F-box_dom"/>
</dbReference>
<evidence type="ECO:0000313" key="2">
    <source>
        <dbReference type="EMBL" id="EFP11872.1"/>
    </source>
</evidence>
<dbReference type="EMBL" id="DS268494">
    <property type="protein sequence ID" value="EFP11872.1"/>
    <property type="molecule type" value="Genomic_DNA"/>
</dbReference>
<dbReference type="Proteomes" id="UP000008281">
    <property type="component" value="Unassembled WGS sequence"/>
</dbReference>
<dbReference type="Pfam" id="PF00646">
    <property type="entry name" value="F-box"/>
    <property type="match status" value="1"/>
</dbReference>
<organism evidence="3">
    <name type="scientific">Caenorhabditis remanei</name>
    <name type="common">Caenorhabditis vulgaris</name>
    <dbReference type="NCBI Taxonomy" id="31234"/>
    <lineage>
        <taxon>Eukaryota</taxon>
        <taxon>Metazoa</taxon>
        <taxon>Ecdysozoa</taxon>
        <taxon>Nematoda</taxon>
        <taxon>Chromadorea</taxon>
        <taxon>Rhabditida</taxon>
        <taxon>Rhabditina</taxon>
        <taxon>Rhabditomorpha</taxon>
        <taxon>Rhabditoidea</taxon>
        <taxon>Rhabditidae</taxon>
        <taxon>Peloderinae</taxon>
        <taxon>Caenorhabditis</taxon>
    </lineage>
</organism>
<dbReference type="OMA" id="INCTEVP"/>